<accession>A0A545SP09</accession>
<name>A0A545SP09_9GAMM</name>
<evidence type="ECO:0000313" key="2">
    <source>
        <dbReference type="EMBL" id="TQV66715.1"/>
    </source>
</evidence>
<proteinExistence type="predicted"/>
<evidence type="ECO:0000313" key="3">
    <source>
        <dbReference type="Proteomes" id="UP000319732"/>
    </source>
</evidence>
<dbReference type="EMBL" id="VHSG01000039">
    <property type="protein sequence ID" value="TQV66715.1"/>
    <property type="molecule type" value="Genomic_DNA"/>
</dbReference>
<dbReference type="RefSeq" id="WP_142930037.1">
    <property type="nucleotide sequence ID" value="NZ_ML660115.1"/>
</dbReference>
<dbReference type="Proteomes" id="UP000319732">
    <property type="component" value="Unassembled WGS sequence"/>
</dbReference>
<dbReference type="AlphaFoldDB" id="A0A545SP09"/>
<sequence length="82" mass="9660">MSAEIEQACRWIARLDAGDMDAAEKLRLRRWLQRRENRRAFRQVRVLWADFDQLGAAVRGGEHSLPEQLQIGNEKSPWQKDK</sequence>
<dbReference type="Pfam" id="PF16220">
    <property type="entry name" value="DUF4880"/>
    <property type="match status" value="1"/>
</dbReference>
<comment type="caution">
    <text evidence="2">The sequence shown here is derived from an EMBL/GenBank/DDBJ whole genome shotgun (WGS) entry which is preliminary data.</text>
</comment>
<dbReference type="InterPro" id="IPR032623">
    <property type="entry name" value="FecR_N"/>
</dbReference>
<gene>
    <name evidence="2" type="ORF">FKG94_26840</name>
</gene>
<evidence type="ECO:0000259" key="1">
    <source>
        <dbReference type="Pfam" id="PF16220"/>
    </source>
</evidence>
<feature type="domain" description="FecR N-terminal" evidence="1">
    <location>
        <begin position="6"/>
        <end position="45"/>
    </location>
</feature>
<protein>
    <submittedName>
        <fullName evidence="2">DUF4880 domain-containing protein</fullName>
    </submittedName>
</protein>
<keyword evidence="3" id="KW-1185">Reference proteome</keyword>
<reference evidence="2 3" key="1">
    <citation type="submission" date="2019-06" db="EMBL/GenBank/DDBJ databases">
        <title>Whole genome sequence for Cellvibrionaceae sp. R142.</title>
        <authorList>
            <person name="Wang G."/>
        </authorList>
    </citation>
    <scope>NUCLEOTIDE SEQUENCE [LARGE SCALE GENOMIC DNA]</scope>
    <source>
        <strain evidence="2 3">R142</strain>
    </source>
</reference>
<organism evidence="2 3">
    <name type="scientific">Exilibacterium tricleocarpae</name>
    <dbReference type="NCBI Taxonomy" id="2591008"/>
    <lineage>
        <taxon>Bacteria</taxon>
        <taxon>Pseudomonadati</taxon>
        <taxon>Pseudomonadota</taxon>
        <taxon>Gammaproteobacteria</taxon>
        <taxon>Cellvibrionales</taxon>
        <taxon>Cellvibrionaceae</taxon>
        <taxon>Exilibacterium</taxon>
    </lineage>
</organism>